<proteinExistence type="predicted"/>
<dbReference type="RefSeq" id="WP_058298345.1">
    <property type="nucleotide sequence ID" value="NZ_FMAU01000002.1"/>
</dbReference>
<dbReference type="AlphaFoldDB" id="A0A0V8HIE9"/>
<keyword evidence="1" id="KW-0812">Transmembrane</keyword>
<sequence>MNSKKTLKGIFIGIVSGILLGLTLKLLQGLTGIKVYILLLNVDFIPYLGAVQWQELMEFIFHLIVSCLIGMVFVIIVHRFKLAGISVWITSFALSLPAFLLYFPLSSLAIKDVPAPHDPTAILLWLTGHLVYGASIPLLFLAIENHKGKTN</sequence>
<gene>
    <name evidence="2" type="ORF">GA0061094_2002</name>
</gene>
<name>A0A0V8HIE9_9BACI</name>
<feature type="transmembrane region" description="Helical" evidence="1">
    <location>
        <begin position="6"/>
        <end position="24"/>
    </location>
</feature>
<organism evidence="2 3">
    <name type="scientific">[Bacillus] enclensis</name>
    <dbReference type="NCBI Taxonomy" id="1402860"/>
    <lineage>
        <taxon>Bacteria</taxon>
        <taxon>Bacillati</taxon>
        <taxon>Bacillota</taxon>
        <taxon>Bacilli</taxon>
        <taxon>Bacillales</taxon>
        <taxon>Bacillaceae</taxon>
        <taxon>Rossellomorea</taxon>
    </lineage>
</organism>
<evidence type="ECO:0000313" key="3">
    <source>
        <dbReference type="Proteomes" id="UP000181997"/>
    </source>
</evidence>
<dbReference type="OrthoDB" id="1443299at2"/>
<dbReference type="Proteomes" id="UP000181997">
    <property type="component" value="Unassembled WGS sequence"/>
</dbReference>
<evidence type="ECO:0000313" key="2">
    <source>
        <dbReference type="EMBL" id="SCC03538.1"/>
    </source>
</evidence>
<feature type="transmembrane region" description="Helical" evidence="1">
    <location>
        <begin position="122"/>
        <end position="143"/>
    </location>
</feature>
<evidence type="ECO:0008006" key="4">
    <source>
        <dbReference type="Google" id="ProtNLM"/>
    </source>
</evidence>
<dbReference type="EMBL" id="FMAU01000002">
    <property type="protein sequence ID" value="SCC03538.1"/>
    <property type="molecule type" value="Genomic_DNA"/>
</dbReference>
<accession>A0A0V8HIE9</accession>
<protein>
    <recommendedName>
        <fullName evidence="4">DUF1440 domain-containing protein</fullName>
    </recommendedName>
</protein>
<feature type="transmembrane region" description="Helical" evidence="1">
    <location>
        <begin position="85"/>
        <end position="110"/>
    </location>
</feature>
<keyword evidence="3" id="KW-1185">Reference proteome</keyword>
<feature type="transmembrane region" description="Helical" evidence="1">
    <location>
        <begin position="59"/>
        <end position="78"/>
    </location>
</feature>
<reference evidence="3" key="1">
    <citation type="submission" date="2016-08" db="EMBL/GenBank/DDBJ databases">
        <authorList>
            <person name="Varghese N."/>
            <person name="Submissions Spin"/>
        </authorList>
    </citation>
    <scope>NUCLEOTIDE SEQUENCE [LARGE SCALE GENOMIC DNA]</scope>
    <source>
        <strain evidence="3">SGD-1123</strain>
    </source>
</reference>
<keyword evidence="1" id="KW-0472">Membrane</keyword>
<keyword evidence="1" id="KW-1133">Transmembrane helix</keyword>
<evidence type="ECO:0000256" key="1">
    <source>
        <dbReference type="SAM" id="Phobius"/>
    </source>
</evidence>